<dbReference type="Proteomes" id="UP000805193">
    <property type="component" value="Unassembled WGS sequence"/>
</dbReference>
<organism evidence="1 2">
    <name type="scientific">Ixodes persulcatus</name>
    <name type="common">Taiga tick</name>
    <dbReference type="NCBI Taxonomy" id="34615"/>
    <lineage>
        <taxon>Eukaryota</taxon>
        <taxon>Metazoa</taxon>
        <taxon>Ecdysozoa</taxon>
        <taxon>Arthropoda</taxon>
        <taxon>Chelicerata</taxon>
        <taxon>Arachnida</taxon>
        <taxon>Acari</taxon>
        <taxon>Parasitiformes</taxon>
        <taxon>Ixodida</taxon>
        <taxon>Ixodoidea</taxon>
        <taxon>Ixodidae</taxon>
        <taxon>Ixodinae</taxon>
        <taxon>Ixodes</taxon>
    </lineage>
</organism>
<evidence type="ECO:0000313" key="2">
    <source>
        <dbReference type="Proteomes" id="UP000805193"/>
    </source>
</evidence>
<gene>
    <name evidence="1" type="ORF">HPB47_012629</name>
</gene>
<accession>A0AC60NSZ6</accession>
<evidence type="ECO:0000313" key="1">
    <source>
        <dbReference type="EMBL" id="KAG0410236.1"/>
    </source>
</evidence>
<reference evidence="1 2" key="1">
    <citation type="journal article" date="2020" name="Cell">
        <title>Large-Scale Comparative Analyses of Tick Genomes Elucidate Their Genetic Diversity and Vector Capacities.</title>
        <authorList>
            <consortium name="Tick Genome and Microbiome Consortium (TIGMIC)"/>
            <person name="Jia N."/>
            <person name="Wang J."/>
            <person name="Shi W."/>
            <person name="Du L."/>
            <person name="Sun Y."/>
            <person name="Zhan W."/>
            <person name="Jiang J.F."/>
            <person name="Wang Q."/>
            <person name="Zhang B."/>
            <person name="Ji P."/>
            <person name="Bell-Sakyi L."/>
            <person name="Cui X.M."/>
            <person name="Yuan T.T."/>
            <person name="Jiang B.G."/>
            <person name="Yang W.F."/>
            <person name="Lam T.T."/>
            <person name="Chang Q.C."/>
            <person name="Ding S.J."/>
            <person name="Wang X.J."/>
            <person name="Zhu J.G."/>
            <person name="Ruan X.D."/>
            <person name="Zhao L."/>
            <person name="Wei J.T."/>
            <person name="Ye R.Z."/>
            <person name="Que T.C."/>
            <person name="Du C.H."/>
            <person name="Zhou Y.H."/>
            <person name="Cheng J.X."/>
            <person name="Dai P.F."/>
            <person name="Guo W.B."/>
            <person name="Han X.H."/>
            <person name="Huang E.J."/>
            <person name="Li L.F."/>
            <person name="Wei W."/>
            <person name="Gao Y.C."/>
            <person name="Liu J.Z."/>
            <person name="Shao H.Z."/>
            <person name="Wang X."/>
            <person name="Wang C.C."/>
            <person name="Yang T.C."/>
            <person name="Huo Q.B."/>
            <person name="Li W."/>
            <person name="Chen H.Y."/>
            <person name="Chen S.E."/>
            <person name="Zhou L.G."/>
            <person name="Ni X.B."/>
            <person name="Tian J.H."/>
            <person name="Sheng Y."/>
            <person name="Liu T."/>
            <person name="Pan Y.S."/>
            <person name="Xia L.Y."/>
            <person name="Li J."/>
            <person name="Zhao F."/>
            <person name="Cao W.C."/>
        </authorList>
    </citation>
    <scope>NUCLEOTIDE SEQUENCE [LARGE SCALE GENOMIC DNA]</scope>
    <source>
        <strain evidence="1">Iper-2018</strain>
    </source>
</reference>
<comment type="caution">
    <text evidence="1">The sequence shown here is derived from an EMBL/GenBank/DDBJ whole genome shotgun (WGS) entry which is preliminary data.</text>
</comment>
<keyword evidence="2" id="KW-1185">Reference proteome</keyword>
<proteinExistence type="predicted"/>
<sequence length="250" mass="27931">GVWGKRGTLKPLAVPSENLPRHGWNLRSRKKKMVKPPKATGGRMPRPCVRLKLSRRIQVDFRKPTRTKATFHFTWRHSKGTQTEEMCLVDETSKEQRFRATASYVVTDSCLLKLFRKCRTCLAPSRSYHCHMSLRTRCFVGELAAGVASSVRSSREAAAFVSPCQMQGARPGGTGCRLLAKRRLLRNPPTSDERPPGGDRWSRALTCRSPEHVERKLAPQNPGIPGSIPASRLLVLFVGTSAANFQDRGI</sequence>
<protein>
    <submittedName>
        <fullName evidence="1">Uncharacterized protein</fullName>
    </submittedName>
</protein>
<name>A0AC60NSZ6_IXOPE</name>
<dbReference type="EMBL" id="JABSTQ010011542">
    <property type="protein sequence ID" value="KAG0410236.1"/>
    <property type="molecule type" value="Genomic_DNA"/>
</dbReference>
<feature type="non-terminal residue" evidence="1">
    <location>
        <position position="1"/>
    </location>
</feature>